<dbReference type="STRING" id="1385512.N784_15860"/>
<dbReference type="eggNOG" id="ENOG5033AEI">
    <property type="taxonomic scope" value="Bacteria"/>
</dbReference>
<dbReference type="RefSeq" id="WP_036833554.1">
    <property type="nucleotide sequence ID" value="NZ_AVPG01000007.1"/>
</dbReference>
<protein>
    <submittedName>
        <fullName evidence="2">Uncharacterized protein</fullName>
    </submittedName>
</protein>
<keyword evidence="1" id="KW-0472">Membrane</keyword>
<feature type="transmembrane region" description="Helical" evidence="1">
    <location>
        <begin position="6"/>
        <end position="22"/>
    </location>
</feature>
<keyword evidence="1" id="KW-1133">Transmembrane helix</keyword>
<gene>
    <name evidence="2" type="ORF">N784_15860</name>
</gene>
<dbReference type="Proteomes" id="UP000030401">
    <property type="component" value="Unassembled WGS sequence"/>
</dbReference>
<dbReference type="OrthoDB" id="2972121at2"/>
<comment type="caution">
    <text evidence="2">The sequence shown here is derived from an EMBL/GenBank/DDBJ whole genome shotgun (WGS) entry which is preliminary data.</text>
</comment>
<proteinExistence type="predicted"/>
<evidence type="ECO:0000313" key="3">
    <source>
        <dbReference type="Proteomes" id="UP000030401"/>
    </source>
</evidence>
<organism evidence="2 3">
    <name type="scientific">Pontibacillus litoralis JSM 072002</name>
    <dbReference type="NCBI Taxonomy" id="1385512"/>
    <lineage>
        <taxon>Bacteria</taxon>
        <taxon>Bacillati</taxon>
        <taxon>Bacillota</taxon>
        <taxon>Bacilli</taxon>
        <taxon>Bacillales</taxon>
        <taxon>Bacillaceae</taxon>
        <taxon>Pontibacillus</taxon>
    </lineage>
</organism>
<dbReference type="AlphaFoldDB" id="A0A0A5G2T9"/>
<evidence type="ECO:0000256" key="1">
    <source>
        <dbReference type="SAM" id="Phobius"/>
    </source>
</evidence>
<keyword evidence="1" id="KW-0812">Transmembrane</keyword>
<dbReference type="EMBL" id="AVPG01000007">
    <property type="protein sequence ID" value="KGX87406.1"/>
    <property type="molecule type" value="Genomic_DNA"/>
</dbReference>
<accession>A0A0A5G2T9</accession>
<feature type="transmembrane region" description="Helical" evidence="1">
    <location>
        <begin position="43"/>
        <end position="69"/>
    </location>
</feature>
<sequence length="107" mass="12230">MNNLMSYTIVALLVIGFIYVLVRQIKHIMSLRKNRSFSYSKRLLLSIYLTIIAIAGFLISFLLNVAIFMQVFQSNALTSNNTAIACFLFIFILLMAKYVILPKNQSN</sequence>
<keyword evidence="3" id="KW-1185">Reference proteome</keyword>
<feature type="transmembrane region" description="Helical" evidence="1">
    <location>
        <begin position="81"/>
        <end position="101"/>
    </location>
</feature>
<name>A0A0A5G2T9_9BACI</name>
<evidence type="ECO:0000313" key="2">
    <source>
        <dbReference type="EMBL" id="KGX87406.1"/>
    </source>
</evidence>
<reference evidence="2 3" key="1">
    <citation type="submission" date="2013-08" db="EMBL/GenBank/DDBJ databases">
        <authorList>
            <person name="Huang J."/>
            <person name="Wang G."/>
        </authorList>
    </citation>
    <scope>NUCLEOTIDE SEQUENCE [LARGE SCALE GENOMIC DNA]</scope>
    <source>
        <strain evidence="2 3">JSM 072002</strain>
    </source>
</reference>